<comment type="subcellular location">
    <subcellularLocation>
        <location evidence="1">Cell membrane</location>
        <topology evidence="1">Multi-pass membrane protein</topology>
    </subcellularLocation>
</comment>
<dbReference type="EMBL" id="PVTL01000001">
    <property type="protein sequence ID" value="PRY69977.1"/>
    <property type="molecule type" value="Genomic_DNA"/>
</dbReference>
<protein>
    <submittedName>
        <fullName evidence="11">Carbon starvation protein</fullName>
    </submittedName>
</protein>
<evidence type="ECO:0000259" key="10">
    <source>
        <dbReference type="Pfam" id="PF02554"/>
    </source>
</evidence>
<evidence type="ECO:0000256" key="8">
    <source>
        <dbReference type="SAM" id="MobiDB-lite"/>
    </source>
</evidence>
<feature type="domain" description="CstA N-terminal" evidence="10">
    <location>
        <begin position="71"/>
        <end position="633"/>
    </location>
</feature>
<keyword evidence="12" id="KW-1185">Reference proteome</keyword>
<feature type="transmembrane region" description="Helical" evidence="9">
    <location>
        <begin position="199"/>
        <end position="223"/>
    </location>
</feature>
<keyword evidence="7 9" id="KW-0472">Membrane</keyword>
<name>A0A2T0VIF6_9MICO</name>
<dbReference type="PANTHER" id="PTHR30252:SF3">
    <property type="entry name" value="PYRUVATE_PROTON SYMPORTER BTST"/>
    <property type="match status" value="1"/>
</dbReference>
<feature type="region of interest" description="Disordered" evidence="8">
    <location>
        <begin position="1"/>
        <end position="22"/>
    </location>
</feature>
<feature type="transmembrane region" description="Helical" evidence="9">
    <location>
        <begin position="292"/>
        <end position="315"/>
    </location>
</feature>
<feature type="transmembrane region" description="Helical" evidence="9">
    <location>
        <begin position="71"/>
        <end position="90"/>
    </location>
</feature>
<evidence type="ECO:0000256" key="3">
    <source>
        <dbReference type="ARBA" id="ARBA00022448"/>
    </source>
</evidence>
<feature type="transmembrane region" description="Helical" evidence="9">
    <location>
        <begin position="401"/>
        <end position="424"/>
    </location>
</feature>
<dbReference type="Proteomes" id="UP000237983">
    <property type="component" value="Unassembled WGS sequence"/>
</dbReference>
<dbReference type="PANTHER" id="PTHR30252">
    <property type="entry name" value="INNER MEMBRANE PEPTIDE TRANSPORTER"/>
    <property type="match status" value="1"/>
</dbReference>
<proteinExistence type="inferred from homology"/>
<accession>A0A2T0VIF6</accession>
<feature type="transmembrane region" description="Helical" evidence="9">
    <location>
        <begin position="553"/>
        <end position="572"/>
    </location>
</feature>
<feature type="transmembrane region" description="Helical" evidence="9">
    <location>
        <begin position="584"/>
        <end position="608"/>
    </location>
</feature>
<feature type="transmembrane region" description="Helical" evidence="9">
    <location>
        <begin position="322"/>
        <end position="339"/>
    </location>
</feature>
<evidence type="ECO:0000256" key="6">
    <source>
        <dbReference type="ARBA" id="ARBA00022989"/>
    </source>
</evidence>
<comment type="caution">
    <text evidence="11">The sequence shown here is derived from an EMBL/GenBank/DDBJ whole genome shotgun (WGS) entry which is preliminary data.</text>
</comment>
<dbReference type="RefSeq" id="WP_181243097.1">
    <property type="nucleotide sequence ID" value="NZ_PVTL01000001.1"/>
</dbReference>
<reference evidence="11 12" key="1">
    <citation type="submission" date="2018-03" db="EMBL/GenBank/DDBJ databases">
        <title>Genomic Encyclopedia of Type Strains, Phase III (KMG-III): the genomes of soil and plant-associated and newly described type strains.</title>
        <authorList>
            <person name="Whitman W."/>
        </authorList>
    </citation>
    <scope>NUCLEOTIDE SEQUENCE [LARGE SCALE GENOMIC DNA]</scope>
    <source>
        <strain evidence="11 12">CGMCC 1.12484</strain>
    </source>
</reference>
<evidence type="ECO:0000313" key="12">
    <source>
        <dbReference type="Proteomes" id="UP000237983"/>
    </source>
</evidence>
<evidence type="ECO:0000256" key="4">
    <source>
        <dbReference type="ARBA" id="ARBA00022475"/>
    </source>
</evidence>
<keyword evidence="5 9" id="KW-0812">Transmembrane</keyword>
<organism evidence="11 12">
    <name type="scientific">Glaciihabitans tibetensis</name>
    <dbReference type="NCBI Taxonomy" id="1266600"/>
    <lineage>
        <taxon>Bacteria</taxon>
        <taxon>Bacillati</taxon>
        <taxon>Actinomycetota</taxon>
        <taxon>Actinomycetes</taxon>
        <taxon>Micrococcales</taxon>
        <taxon>Microbacteriaceae</taxon>
        <taxon>Glaciihabitans</taxon>
    </lineage>
</organism>
<feature type="transmembrane region" description="Helical" evidence="9">
    <location>
        <begin position="156"/>
        <end position="178"/>
    </location>
</feature>
<feature type="transmembrane region" description="Helical" evidence="9">
    <location>
        <begin position="45"/>
        <end position="65"/>
    </location>
</feature>
<gene>
    <name evidence="11" type="ORF">B0I08_10199</name>
</gene>
<feature type="transmembrane region" description="Helical" evidence="9">
    <location>
        <begin position="229"/>
        <end position="248"/>
    </location>
</feature>
<feature type="transmembrane region" description="Helical" evidence="9">
    <location>
        <begin position="615"/>
        <end position="636"/>
    </location>
</feature>
<sequence>MGIASSVPSETADDGMVTRDPSLPPVAVDPHIQEAEDRNWTPAKIAIWAAISLLGGLSWVMLAIVRGESVNAIWFVFAAVCTYLIGYRFYSKYIEKHLLKPNDRRATPAEYKADGKDYAATDRRVLFGHHFAAIAGAGPLVGPVLAAQMGYLPGTIWIIVGVVLAGAVQDYLVLFFSMRRGGRSLGQMARDELGVIGGTAALIATLAIMVIIVAILALVVVNALAESPWGVFSVSMTIPIALFMGCYLRFFRPGKITEISIIGFVLLIAAIVGGGAIAGTEWGAAFFHVEPLPLAIGIIIYGFVAAILPVWLLLAPRDYLSTFMKIGTIGMLAVAIIIVRPEIFVPAVSEFAVAGNGPVVAGTLFPFLFVTIACGALSGFHALIASGTTPKLVEKERQTRVIGYGGMLMESFVAIMALVAALSIDRGIYFAMNSSAAMTGGTVEGAVAFVNGLGLTGVNLTPEMLTQTAKDVGEASIISRTGGAPTLSVGLAHIMQQVFGGSGMMAFWYHFAIMFEALFILTAVDAGTRVARFMLQDSLGNFFPKFKNTSWRLGAWLTTAIMVAAWGAVLVMGVTDPLGGINTLFPLFGIANQLLAAIALAVCMAIVAKRGQFKYLWIVAVPLGFAAVVTISASFLKIFSSVPSVGYFANNRAFSEALAAGETSFGTATSVEAMEAVVRNTMIQGILSILFVTLAIIVIAAAVHATWKAFRTRSNSTNEDPAIASQMFAPAGFASTKAEKAVQAQWDALPPADKPRRSGH</sequence>
<evidence type="ECO:0000313" key="11">
    <source>
        <dbReference type="EMBL" id="PRY69977.1"/>
    </source>
</evidence>
<feature type="transmembrane region" description="Helical" evidence="9">
    <location>
        <begin position="260"/>
        <end position="280"/>
    </location>
</feature>
<evidence type="ECO:0000256" key="5">
    <source>
        <dbReference type="ARBA" id="ARBA00022692"/>
    </source>
</evidence>
<dbReference type="Pfam" id="PF02554">
    <property type="entry name" value="CstA"/>
    <property type="match status" value="1"/>
</dbReference>
<evidence type="ECO:0000256" key="7">
    <source>
        <dbReference type="ARBA" id="ARBA00023136"/>
    </source>
</evidence>
<dbReference type="AlphaFoldDB" id="A0A2T0VIF6"/>
<keyword evidence="4" id="KW-1003">Cell membrane</keyword>
<feature type="transmembrane region" description="Helical" evidence="9">
    <location>
        <begin position="131"/>
        <end position="150"/>
    </location>
</feature>
<evidence type="ECO:0000256" key="9">
    <source>
        <dbReference type="SAM" id="Phobius"/>
    </source>
</evidence>
<dbReference type="GO" id="GO:0005886">
    <property type="term" value="C:plasma membrane"/>
    <property type="evidence" value="ECO:0007669"/>
    <property type="project" value="UniProtKB-SubCell"/>
</dbReference>
<feature type="transmembrane region" description="Helical" evidence="9">
    <location>
        <begin position="507"/>
        <end position="524"/>
    </location>
</feature>
<comment type="similarity">
    <text evidence="2">Belongs to the peptide transporter carbon starvation (CstA) (TC 2.A.114) family.</text>
</comment>
<feature type="transmembrane region" description="Helical" evidence="9">
    <location>
        <begin position="682"/>
        <end position="703"/>
    </location>
</feature>
<evidence type="ECO:0000256" key="2">
    <source>
        <dbReference type="ARBA" id="ARBA00007755"/>
    </source>
</evidence>
<dbReference type="InterPro" id="IPR003706">
    <property type="entry name" value="CstA_N"/>
</dbReference>
<keyword evidence="6 9" id="KW-1133">Transmembrane helix</keyword>
<dbReference type="GO" id="GO:0009267">
    <property type="term" value="P:cellular response to starvation"/>
    <property type="evidence" value="ECO:0007669"/>
    <property type="project" value="InterPro"/>
</dbReference>
<dbReference type="InterPro" id="IPR051605">
    <property type="entry name" value="CstA"/>
</dbReference>
<feature type="transmembrane region" description="Helical" evidence="9">
    <location>
        <begin position="359"/>
        <end position="380"/>
    </location>
</feature>
<evidence type="ECO:0000256" key="1">
    <source>
        <dbReference type="ARBA" id="ARBA00004651"/>
    </source>
</evidence>
<keyword evidence="3" id="KW-0813">Transport</keyword>